<dbReference type="PANTHER" id="PTHR23520">
    <property type="entry name" value="TRANSPORTER, PUTATIVE (AFU_ORTHOLOGUE AFUA_3G04000)-RELATED"/>
    <property type="match status" value="1"/>
</dbReference>
<keyword evidence="1" id="KW-1133">Transmembrane helix</keyword>
<feature type="transmembrane region" description="Helical" evidence="1">
    <location>
        <begin position="376"/>
        <end position="398"/>
    </location>
</feature>
<feature type="transmembrane region" description="Helical" evidence="1">
    <location>
        <begin position="111"/>
        <end position="134"/>
    </location>
</feature>
<dbReference type="Gene3D" id="1.20.1250.20">
    <property type="entry name" value="MFS general substrate transporter like domains"/>
    <property type="match status" value="1"/>
</dbReference>
<evidence type="ECO:0000259" key="2">
    <source>
        <dbReference type="PROSITE" id="PS50850"/>
    </source>
</evidence>
<dbReference type="EMBL" id="DRXS01000223">
    <property type="protein sequence ID" value="HHR41001.1"/>
    <property type="molecule type" value="Genomic_DNA"/>
</dbReference>
<feature type="transmembrane region" description="Helical" evidence="1">
    <location>
        <begin position="299"/>
        <end position="320"/>
    </location>
</feature>
<dbReference type="AlphaFoldDB" id="A0A7C5YFV0"/>
<dbReference type="Pfam" id="PF07690">
    <property type="entry name" value="MFS_1"/>
    <property type="match status" value="1"/>
</dbReference>
<feature type="transmembrane region" description="Helical" evidence="1">
    <location>
        <begin position="146"/>
        <end position="166"/>
    </location>
</feature>
<organism evidence="3">
    <name type="scientific">Caldiarchaeum subterraneum</name>
    <dbReference type="NCBI Taxonomy" id="311458"/>
    <lineage>
        <taxon>Archaea</taxon>
        <taxon>Nitrososphaerota</taxon>
        <taxon>Candidatus Caldarchaeales</taxon>
        <taxon>Candidatus Caldarchaeaceae</taxon>
        <taxon>Candidatus Caldarchaeum</taxon>
    </lineage>
</organism>
<gene>
    <name evidence="3" type="ORF">ENM42_04130</name>
</gene>
<sequence>MNYFSDAVSKTFSYFVGIGRNSSLLIAGQALLSFQMGVMALVFPIYFAKTGLDGVQIGFLIAAAQLTGAVASLPFGIYADRKGRKKFVLLGSALSGASFILYALVQDFAHLILISIVLGLASGMGSSAFSAWLANSVSSEKRNAVFSLNAAVSSALFVVSSLLGILPSMLRTGFGFGELDSYRPLIALPGFLAFVALVIFQLAEDKKVVQNRRMVISNQSIQVLTKYGIVNSLVSLGAGLVIPLFSYWFFLRLGVEEDVLAPLFGISNLMLLFSFLLTPRIADRFGAIRTIVATQMSSTALLVLIPLSPDYTVVSVLYVFRALLMNMANPLITALILSVINPDERATASSISTITWSIPNSLTPPLGGYLMENVSLSAPFFLCGILYASAITMFYYFFRKSVAGTKSNDLL</sequence>
<dbReference type="GO" id="GO:0022857">
    <property type="term" value="F:transmembrane transporter activity"/>
    <property type="evidence" value="ECO:0007669"/>
    <property type="project" value="InterPro"/>
</dbReference>
<dbReference type="PANTHER" id="PTHR23520:SF5">
    <property type="entry name" value="TRANSPORTER, PUTATIVE (AFU_ORTHOLOGUE AFUA_3G04000)-RELATED"/>
    <property type="match status" value="1"/>
</dbReference>
<dbReference type="InterPro" id="IPR036259">
    <property type="entry name" value="MFS_trans_sf"/>
</dbReference>
<feature type="transmembrane region" description="Helical" evidence="1">
    <location>
        <begin position="259"/>
        <end position="278"/>
    </location>
</feature>
<protein>
    <submittedName>
        <fullName evidence="3">MFS transporter</fullName>
    </submittedName>
</protein>
<proteinExistence type="predicted"/>
<feature type="transmembrane region" description="Helical" evidence="1">
    <location>
        <begin position="87"/>
        <end position="105"/>
    </location>
</feature>
<feature type="transmembrane region" description="Helical" evidence="1">
    <location>
        <begin position="224"/>
        <end position="247"/>
    </location>
</feature>
<accession>A0A7C5YFV0</accession>
<name>A0A7C5YFV0_CALS0</name>
<keyword evidence="1" id="KW-0472">Membrane</keyword>
<comment type="caution">
    <text evidence="3">The sequence shown here is derived from an EMBL/GenBank/DDBJ whole genome shotgun (WGS) entry which is preliminary data.</text>
</comment>
<dbReference type="InterPro" id="IPR020846">
    <property type="entry name" value="MFS_dom"/>
</dbReference>
<feature type="transmembrane region" description="Helical" evidence="1">
    <location>
        <begin position="186"/>
        <end position="203"/>
    </location>
</feature>
<dbReference type="PROSITE" id="PS50850">
    <property type="entry name" value="MFS"/>
    <property type="match status" value="1"/>
</dbReference>
<reference evidence="3" key="1">
    <citation type="journal article" date="2020" name="mSystems">
        <title>Genome- and Community-Level Interaction Insights into Carbon Utilization and Element Cycling Functions of Hydrothermarchaeota in Hydrothermal Sediment.</title>
        <authorList>
            <person name="Zhou Z."/>
            <person name="Liu Y."/>
            <person name="Xu W."/>
            <person name="Pan J."/>
            <person name="Luo Z.H."/>
            <person name="Li M."/>
        </authorList>
    </citation>
    <scope>NUCLEOTIDE SEQUENCE [LARGE SCALE GENOMIC DNA]</scope>
    <source>
        <strain evidence="3">SpSt-1084</strain>
    </source>
</reference>
<dbReference type="SUPFAM" id="SSF103473">
    <property type="entry name" value="MFS general substrate transporter"/>
    <property type="match status" value="1"/>
</dbReference>
<evidence type="ECO:0000313" key="3">
    <source>
        <dbReference type="EMBL" id="HHR41001.1"/>
    </source>
</evidence>
<feature type="domain" description="Major facilitator superfamily (MFS) profile" evidence="2">
    <location>
        <begin position="21"/>
        <end position="402"/>
    </location>
</feature>
<dbReference type="InterPro" id="IPR011701">
    <property type="entry name" value="MFS"/>
</dbReference>
<evidence type="ECO:0000256" key="1">
    <source>
        <dbReference type="SAM" id="Phobius"/>
    </source>
</evidence>
<keyword evidence="1" id="KW-0812">Transmembrane</keyword>
<feature type="transmembrane region" description="Helical" evidence="1">
    <location>
        <begin position="24"/>
        <end position="48"/>
    </location>
</feature>
<feature type="transmembrane region" description="Helical" evidence="1">
    <location>
        <begin position="54"/>
        <end position="75"/>
    </location>
</feature>